<dbReference type="InterPro" id="IPR029044">
    <property type="entry name" value="Nucleotide-diphossugar_trans"/>
</dbReference>
<dbReference type="Pfam" id="PF01704">
    <property type="entry name" value="UDPGP"/>
    <property type="match status" value="1"/>
</dbReference>
<reference evidence="7 8" key="1">
    <citation type="submission" date="2020-08" db="EMBL/GenBank/DDBJ databases">
        <authorList>
            <person name="Hejnol A."/>
        </authorList>
    </citation>
    <scope>NUCLEOTIDE SEQUENCE [LARGE SCALE GENOMIC DNA]</scope>
</reference>
<dbReference type="InterPro" id="IPR039741">
    <property type="entry name" value="UDP-sugar_pyrophosphorylase"/>
</dbReference>
<organism evidence="7 8">
    <name type="scientific">Dimorphilus gyrociliatus</name>
    <dbReference type="NCBI Taxonomy" id="2664684"/>
    <lineage>
        <taxon>Eukaryota</taxon>
        <taxon>Metazoa</taxon>
        <taxon>Spiralia</taxon>
        <taxon>Lophotrochozoa</taxon>
        <taxon>Annelida</taxon>
        <taxon>Polychaeta</taxon>
        <taxon>Polychaeta incertae sedis</taxon>
        <taxon>Dinophilidae</taxon>
        <taxon>Dimorphilus</taxon>
    </lineage>
</organism>
<keyword evidence="5" id="KW-0548">Nucleotidyltransferase</keyword>
<dbReference type="InterPro" id="IPR002618">
    <property type="entry name" value="UDPGP_fam"/>
</dbReference>
<keyword evidence="8" id="KW-1185">Reference proteome</keyword>
<proteinExistence type="inferred from homology"/>
<evidence type="ECO:0000256" key="5">
    <source>
        <dbReference type="ARBA" id="ARBA00022695"/>
    </source>
</evidence>
<evidence type="ECO:0000256" key="2">
    <source>
        <dbReference type="ARBA" id="ARBA00010401"/>
    </source>
</evidence>
<dbReference type="EMBL" id="CAJFCJ010000011">
    <property type="protein sequence ID" value="CAD5119924.1"/>
    <property type="molecule type" value="Genomic_DNA"/>
</dbReference>
<name>A0A7I8VZH6_9ANNE</name>
<dbReference type="Proteomes" id="UP000549394">
    <property type="component" value="Unassembled WGS sequence"/>
</dbReference>
<comment type="caution">
    <text evidence="7">The sequence shown here is derived from an EMBL/GenBank/DDBJ whole genome shotgun (WGS) entry which is preliminary data.</text>
</comment>
<comment type="similarity">
    <text evidence="2">Belongs to the UDPGP type 1 family.</text>
</comment>
<evidence type="ECO:0000256" key="3">
    <source>
        <dbReference type="ARBA" id="ARBA00012457"/>
    </source>
</evidence>
<dbReference type="CDD" id="cd04193">
    <property type="entry name" value="UDPGlcNAc_PPase"/>
    <property type="match status" value="1"/>
</dbReference>
<dbReference type="FunFam" id="3.90.550.10:FF:000075">
    <property type="entry name" value="Probable UDP-N-acetylglucosamine pyrophosphorylase"/>
    <property type="match status" value="1"/>
</dbReference>
<dbReference type="Gene3D" id="3.90.550.10">
    <property type="entry name" value="Spore Coat Polysaccharide Biosynthesis Protein SpsA, Chain A"/>
    <property type="match status" value="1"/>
</dbReference>
<dbReference type="PANTHER" id="PTHR11952">
    <property type="entry name" value="UDP- GLUCOSE PYROPHOSPHORYLASE"/>
    <property type="match status" value="1"/>
</dbReference>
<accession>A0A7I8VZH6</accession>
<keyword evidence="4" id="KW-0808">Transferase</keyword>
<sequence>MEKIKQVVHCTDQSHLIEKLDELNEEEQALLFKDLSLFDFFEVNSIFKKCIEGMKNTTKLDKIIEPLPKEIIGSSIKSSPDELSNFTLKGYEEISKNKVALILLAGGQGTRLGVPYPKGMYDVGLPSHKTLYQLQAEKILKVQENAKQHTNSPSATVTWYIMTSEHTKESTEEFLKMNNYFGLKSENVIIFEQHMLPCFSFEGKIILESPFKISKAPDGNGGLYKALKTNYILEDMKTRGIQHVHVYGVDNILVKLADPAFIGFCLSQSACCGAKFVEKTDPAEAVGVICKVKDHFEVVEYTEITSETAEKRCCDGSLLYSVGNITNHYFHFDFLMKVCSGNQELLHHVAKKKIPFLNKKGETEKPTMPNGIKMEKYVFDVFQFAKRFVVWEVSRDDEFSPLKNADGAKDSTPTTCKNMFLDLCRRYVVKAGGSFSNTEKEEDFVCEISPLRSYSGEDLKESIEGKTFKSPLLLYGITERQRDVMNKV</sequence>
<evidence type="ECO:0000313" key="8">
    <source>
        <dbReference type="Proteomes" id="UP000549394"/>
    </source>
</evidence>
<evidence type="ECO:0000313" key="7">
    <source>
        <dbReference type="EMBL" id="CAD5119924.1"/>
    </source>
</evidence>
<comment type="pathway">
    <text evidence="1">Nucleotide-sugar biosynthesis; UDP-N-acetyl-alpha-D-glucosamine biosynthesis; UDP-N-acetyl-alpha-D-glucosamine from N-acetyl-alpha-D-glucosamine 1-phosphate: step 1/1.</text>
</comment>
<evidence type="ECO:0000256" key="6">
    <source>
        <dbReference type="ARBA" id="ARBA00048493"/>
    </source>
</evidence>
<protein>
    <recommendedName>
        <fullName evidence="3">UDP-N-acetylglucosamine diphosphorylase</fullName>
        <ecNumber evidence="3">2.7.7.23</ecNumber>
    </recommendedName>
</protein>
<dbReference type="GO" id="GO:0003977">
    <property type="term" value="F:UDP-N-acetylglucosamine diphosphorylase activity"/>
    <property type="evidence" value="ECO:0007669"/>
    <property type="project" value="UniProtKB-EC"/>
</dbReference>
<dbReference type="PANTHER" id="PTHR11952:SF2">
    <property type="entry name" value="LD24639P"/>
    <property type="match status" value="1"/>
</dbReference>
<dbReference type="OrthoDB" id="532420at2759"/>
<dbReference type="AlphaFoldDB" id="A0A7I8VZH6"/>
<gene>
    <name evidence="7" type="ORF">DGYR_LOCUS8100</name>
</gene>
<comment type="catalytic activity">
    <reaction evidence="6">
        <text>N-acetyl-alpha-D-glucosamine 1-phosphate + UTP + H(+) = UDP-N-acetyl-alpha-D-glucosamine + diphosphate</text>
        <dbReference type="Rhea" id="RHEA:13509"/>
        <dbReference type="ChEBI" id="CHEBI:15378"/>
        <dbReference type="ChEBI" id="CHEBI:33019"/>
        <dbReference type="ChEBI" id="CHEBI:46398"/>
        <dbReference type="ChEBI" id="CHEBI:57705"/>
        <dbReference type="ChEBI" id="CHEBI:57776"/>
        <dbReference type="EC" id="2.7.7.23"/>
    </reaction>
</comment>
<dbReference type="SUPFAM" id="SSF53448">
    <property type="entry name" value="Nucleotide-diphospho-sugar transferases"/>
    <property type="match status" value="1"/>
</dbReference>
<evidence type="ECO:0000256" key="1">
    <source>
        <dbReference type="ARBA" id="ARBA00005208"/>
    </source>
</evidence>
<dbReference type="EC" id="2.7.7.23" evidence="3"/>
<dbReference type="GO" id="GO:0006048">
    <property type="term" value="P:UDP-N-acetylglucosamine biosynthetic process"/>
    <property type="evidence" value="ECO:0007669"/>
    <property type="project" value="TreeGrafter"/>
</dbReference>
<evidence type="ECO:0000256" key="4">
    <source>
        <dbReference type="ARBA" id="ARBA00022679"/>
    </source>
</evidence>